<dbReference type="OrthoDB" id="3034435at2"/>
<dbReference type="GeneID" id="92716367"/>
<evidence type="ECO:0000256" key="3">
    <source>
        <dbReference type="ARBA" id="ARBA00022692"/>
    </source>
</evidence>
<evidence type="ECO:0000313" key="8">
    <source>
        <dbReference type="EMBL" id="BBK25217.1"/>
    </source>
</evidence>
<sequence>MRRRNWYERGERRFRLILLGILILMLAAIHFIDPSFYPTIYHLSKDGDLHGTIHYLKGFGIYAAFVSFFIDVIINIVGFLPSIFISTANGLIFGLFWGVIISWLAETVGVILSFYVMRTLFRGMAMNLINKSKTLSKLDSYESWQAIAAARAIPYMPNGLITAIAALSSMKFKDYAFGCLLGKLPSTALEVVLGHDVVNLEEHSMRLTIIIILVTVIYGFIWWKTKKQRKSGQNENNQ</sequence>
<keyword evidence="9" id="KW-1185">Reference proteome</keyword>
<keyword evidence="2 6" id="KW-1003">Cell membrane</keyword>
<accession>A0A8D4UUK7</accession>
<comment type="subcellular location">
    <subcellularLocation>
        <location evidence="1 6">Cell membrane</location>
        <topology evidence="1 6">Multi-pass membrane protein</topology>
    </subcellularLocation>
</comment>
<dbReference type="PANTHER" id="PTHR12677">
    <property type="entry name" value="GOLGI APPARATUS MEMBRANE PROTEIN TVP38-RELATED"/>
    <property type="match status" value="1"/>
</dbReference>
<dbReference type="Pfam" id="PF09335">
    <property type="entry name" value="VTT_dom"/>
    <property type="match status" value="1"/>
</dbReference>
<name>A0A8D4UUK7_9FIRM</name>
<evidence type="ECO:0000256" key="1">
    <source>
        <dbReference type="ARBA" id="ARBA00004651"/>
    </source>
</evidence>
<dbReference type="PANTHER" id="PTHR12677:SF59">
    <property type="entry name" value="GOLGI APPARATUS MEMBRANE PROTEIN TVP38-RELATED"/>
    <property type="match status" value="1"/>
</dbReference>
<evidence type="ECO:0000259" key="7">
    <source>
        <dbReference type="Pfam" id="PF09335"/>
    </source>
</evidence>
<evidence type="ECO:0000256" key="4">
    <source>
        <dbReference type="ARBA" id="ARBA00022989"/>
    </source>
</evidence>
<reference evidence="9" key="1">
    <citation type="submission" date="2019-05" db="EMBL/GenBank/DDBJ databases">
        <title>Complete genome sequencing of Dialister sp. strain 5BBH33.</title>
        <authorList>
            <person name="Sakamoto M."/>
            <person name="Murakami T."/>
            <person name="Mori H."/>
        </authorList>
    </citation>
    <scope>NUCLEOTIDE SEQUENCE [LARGE SCALE GENOMIC DNA]</scope>
    <source>
        <strain evidence="9">5BBH33</strain>
    </source>
</reference>
<comment type="similarity">
    <text evidence="6">Belongs to the TVP38/TMEM64 family.</text>
</comment>
<keyword evidence="4 6" id="KW-1133">Transmembrane helix</keyword>
<evidence type="ECO:0000256" key="6">
    <source>
        <dbReference type="RuleBase" id="RU366058"/>
    </source>
</evidence>
<organism evidence="8 9">
    <name type="scientific">Dialister hominis</name>
    <dbReference type="NCBI Taxonomy" id="2582419"/>
    <lineage>
        <taxon>Bacteria</taxon>
        <taxon>Bacillati</taxon>
        <taxon>Bacillota</taxon>
        <taxon>Negativicutes</taxon>
        <taxon>Veillonellales</taxon>
        <taxon>Veillonellaceae</taxon>
        <taxon>Dialister</taxon>
    </lineage>
</organism>
<evidence type="ECO:0000256" key="5">
    <source>
        <dbReference type="ARBA" id="ARBA00023136"/>
    </source>
</evidence>
<keyword evidence="5 6" id="KW-0472">Membrane</keyword>
<evidence type="ECO:0000256" key="2">
    <source>
        <dbReference type="ARBA" id="ARBA00022475"/>
    </source>
</evidence>
<feature type="transmembrane region" description="Helical" evidence="6">
    <location>
        <begin position="205"/>
        <end position="223"/>
    </location>
</feature>
<dbReference type="GO" id="GO:0005886">
    <property type="term" value="C:plasma membrane"/>
    <property type="evidence" value="ECO:0007669"/>
    <property type="project" value="UniProtKB-SubCell"/>
</dbReference>
<dbReference type="EMBL" id="AP019697">
    <property type="protein sequence ID" value="BBK25217.1"/>
    <property type="molecule type" value="Genomic_DNA"/>
</dbReference>
<gene>
    <name evidence="8" type="ORF">Dia5BBH33_11520</name>
</gene>
<dbReference type="AlphaFoldDB" id="A0A8D4UUK7"/>
<protein>
    <recommendedName>
        <fullName evidence="6">TVP38/TMEM64 family membrane protein</fullName>
    </recommendedName>
</protein>
<evidence type="ECO:0000313" key="9">
    <source>
        <dbReference type="Proteomes" id="UP000320585"/>
    </source>
</evidence>
<dbReference type="KEGG" id="dho:Dia5BBH33_11520"/>
<feature type="transmembrane region" description="Helical" evidence="6">
    <location>
        <begin position="59"/>
        <end position="80"/>
    </location>
</feature>
<dbReference type="InterPro" id="IPR032816">
    <property type="entry name" value="VTT_dom"/>
</dbReference>
<comment type="caution">
    <text evidence="6">Lacks conserved residue(s) required for the propagation of feature annotation.</text>
</comment>
<feature type="transmembrane region" description="Helical" evidence="6">
    <location>
        <begin position="12"/>
        <end position="32"/>
    </location>
</feature>
<feature type="domain" description="VTT" evidence="7">
    <location>
        <begin position="80"/>
        <end position="195"/>
    </location>
</feature>
<dbReference type="RefSeq" id="WP_022381727.1">
    <property type="nucleotide sequence ID" value="NZ_AP019697.1"/>
</dbReference>
<dbReference type="InterPro" id="IPR015414">
    <property type="entry name" value="TMEM64"/>
</dbReference>
<keyword evidence="3 6" id="KW-0812">Transmembrane</keyword>
<proteinExistence type="inferred from homology"/>
<dbReference type="Proteomes" id="UP000320585">
    <property type="component" value="Chromosome"/>
</dbReference>
<feature type="transmembrane region" description="Helical" evidence="6">
    <location>
        <begin position="92"/>
        <end position="117"/>
    </location>
</feature>